<dbReference type="EMBL" id="BAAAMR010000034">
    <property type="protein sequence ID" value="GAA2142705.1"/>
    <property type="molecule type" value="Genomic_DNA"/>
</dbReference>
<dbReference type="CDD" id="cd00093">
    <property type="entry name" value="HTH_XRE"/>
    <property type="match status" value="1"/>
</dbReference>
<evidence type="ECO:0000259" key="1">
    <source>
        <dbReference type="PROSITE" id="PS50943"/>
    </source>
</evidence>
<dbReference type="Pfam" id="PF19054">
    <property type="entry name" value="DUF5753"/>
    <property type="match status" value="1"/>
</dbReference>
<protein>
    <recommendedName>
        <fullName evidence="1">HTH cro/C1-type domain-containing protein</fullName>
    </recommendedName>
</protein>
<dbReference type="InterPro" id="IPR001387">
    <property type="entry name" value="Cro/C1-type_HTH"/>
</dbReference>
<dbReference type="Proteomes" id="UP001501020">
    <property type="component" value="Unassembled WGS sequence"/>
</dbReference>
<organism evidence="2 3">
    <name type="scientific">Actinomadura napierensis</name>
    <dbReference type="NCBI Taxonomy" id="267854"/>
    <lineage>
        <taxon>Bacteria</taxon>
        <taxon>Bacillati</taxon>
        <taxon>Actinomycetota</taxon>
        <taxon>Actinomycetes</taxon>
        <taxon>Streptosporangiales</taxon>
        <taxon>Thermomonosporaceae</taxon>
        <taxon>Actinomadura</taxon>
    </lineage>
</organism>
<keyword evidence="3" id="KW-1185">Reference proteome</keyword>
<dbReference type="SUPFAM" id="SSF47413">
    <property type="entry name" value="lambda repressor-like DNA-binding domains"/>
    <property type="match status" value="1"/>
</dbReference>
<gene>
    <name evidence="2" type="ORF">GCM10009727_41110</name>
</gene>
<comment type="caution">
    <text evidence="2">The sequence shown here is derived from an EMBL/GenBank/DDBJ whole genome shotgun (WGS) entry which is preliminary data.</text>
</comment>
<feature type="domain" description="HTH cro/C1-type" evidence="1">
    <location>
        <begin position="45"/>
        <end position="78"/>
    </location>
</feature>
<accession>A0ABN2ZIH4</accession>
<evidence type="ECO:0000313" key="3">
    <source>
        <dbReference type="Proteomes" id="UP001501020"/>
    </source>
</evidence>
<dbReference type="InterPro" id="IPR043917">
    <property type="entry name" value="DUF5753"/>
</dbReference>
<dbReference type="SMART" id="SM00530">
    <property type="entry name" value="HTH_XRE"/>
    <property type="match status" value="1"/>
</dbReference>
<proteinExistence type="predicted"/>
<dbReference type="PROSITE" id="PS50943">
    <property type="entry name" value="HTH_CROC1"/>
    <property type="match status" value="1"/>
</dbReference>
<evidence type="ECO:0000313" key="2">
    <source>
        <dbReference type="EMBL" id="GAA2142705.1"/>
    </source>
</evidence>
<dbReference type="Gene3D" id="1.10.260.40">
    <property type="entry name" value="lambda repressor-like DNA-binding domains"/>
    <property type="match status" value="1"/>
</dbReference>
<dbReference type="Pfam" id="PF01381">
    <property type="entry name" value="HTH_3"/>
    <property type="match status" value="1"/>
</dbReference>
<reference evidence="2 3" key="1">
    <citation type="journal article" date="2019" name="Int. J. Syst. Evol. Microbiol.">
        <title>The Global Catalogue of Microorganisms (GCM) 10K type strain sequencing project: providing services to taxonomists for standard genome sequencing and annotation.</title>
        <authorList>
            <consortium name="The Broad Institute Genomics Platform"/>
            <consortium name="The Broad Institute Genome Sequencing Center for Infectious Disease"/>
            <person name="Wu L."/>
            <person name="Ma J."/>
        </authorList>
    </citation>
    <scope>NUCLEOTIDE SEQUENCE [LARGE SCALE GENOMIC DNA]</scope>
    <source>
        <strain evidence="2 3">JCM 13850</strain>
    </source>
</reference>
<dbReference type="InterPro" id="IPR010982">
    <property type="entry name" value="Lambda_DNA-bd_dom_sf"/>
</dbReference>
<sequence>MGAPGYVVTIAGQVGNYRSPGRRSIMVRKSPDPDVSLYALIAYYLRFLRQKHKMTQEEVGEIIGCTKSQVSKYEGGTRQLDEREASVLDQLWDTGGLFTILLRYAKLGVDPNWSEKLRRYQRDASVLRIYYNNIIPMPFQTEGYARSLLTAGHDAQLVDDVERAVAKRMEHQEAMLADDPAIWAILDDIALRPMGDAAIMEEQRDLLLKLGQLPHISIRVISENALPHIGVDGGFSCFELPKGHRAAFAGTSLNVGRVIEDQVEAARVAVRFEKIAAQAWSEVQSREWIARMRT</sequence>
<name>A0ABN2ZIH4_9ACTN</name>